<dbReference type="AlphaFoldDB" id="A0AAN5CRQ7"/>
<dbReference type="EMBL" id="BTRK01000004">
    <property type="protein sequence ID" value="GMR49370.1"/>
    <property type="molecule type" value="Genomic_DNA"/>
</dbReference>
<comment type="caution">
    <text evidence="1">The sequence shown here is derived from an EMBL/GenBank/DDBJ whole genome shotgun (WGS) entry which is preliminary data.</text>
</comment>
<organism evidence="1 2">
    <name type="scientific">Pristionchus mayeri</name>
    <dbReference type="NCBI Taxonomy" id="1317129"/>
    <lineage>
        <taxon>Eukaryota</taxon>
        <taxon>Metazoa</taxon>
        <taxon>Ecdysozoa</taxon>
        <taxon>Nematoda</taxon>
        <taxon>Chromadorea</taxon>
        <taxon>Rhabditida</taxon>
        <taxon>Rhabditina</taxon>
        <taxon>Diplogasteromorpha</taxon>
        <taxon>Diplogasteroidea</taxon>
        <taxon>Neodiplogasteridae</taxon>
        <taxon>Pristionchus</taxon>
    </lineage>
</organism>
<gene>
    <name evidence="1" type="ORF">PMAYCL1PPCAC_19565</name>
</gene>
<accession>A0AAN5CRQ7</accession>
<dbReference type="Proteomes" id="UP001328107">
    <property type="component" value="Unassembled WGS sequence"/>
</dbReference>
<protein>
    <submittedName>
        <fullName evidence="1">Uncharacterized protein</fullName>
    </submittedName>
</protein>
<sequence length="75" mass="8609">TKAKTTKAKKFSRSKCLKRFVGKSSFEYKMKNHAGGIPFTYRPVSVNEPRENVNELPKIKDVEEFTLLSGLSKMR</sequence>
<feature type="non-terminal residue" evidence="1">
    <location>
        <position position="1"/>
    </location>
</feature>
<proteinExistence type="predicted"/>
<evidence type="ECO:0000313" key="1">
    <source>
        <dbReference type="EMBL" id="GMR49370.1"/>
    </source>
</evidence>
<evidence type="ECO:0000313" key="2">
    <source>
        <dbReference type="Proteomes" id="UP001328107"/>
    </source>
</evidence>
<reference evidence="2" key="1">
    <citation type="submission" date="2022-10" db="EMBL/GenBank/DDBJ databases">
        <title>Genome assembly of Pristionchus species.</title>
        <authorList>
            <person name="Yoshida K."/>
            <person name="Sommer R.J."/>
        </authorList>
    </citation>
    <scope>NUCLEOTIDE SEQUENCE [LARGE SCALE GENOMIC DNA]</scope>
    <source>
        <strain evidence="2">RS5460</strain>
    </source>
</reference>
<feature type="non-terminal residue" evidence="1">
    <location>
        <position position="75"/>
    </location>
</feature>
<keyword evidence="2" id="KW-1185">Reference proteome</keyword>
<name>A0AAN5CRQ7_9BILA</name>